<dbReference type="SUPFAM" id="SSF88723">
    <property type="entry name" value="PIN domain-like"/>
    <property type="match status" value="1"/>
</dbReference>
<protein>
    <submittedName>
        <fullName evidence="4">PINc domain-containing protein</fullName>
    </submittedName>
</protein>
<keyword evidence="3" id="KW-1185">Reference proteome</keyword>
<dbReference type="STRING" id="1147741.A0A0R3RGL6"/>
<dbReference type="InterPro" id="IPR018834">
    <property type="entry name" value="DNA/RNA-bd_Est1-type"/>
</dbReference>
<dbReference type="GO" id="GO:0005697">
    <property type="term" value="C:telomerase holoenzyme complex"/>
    <property type="evidence" value="ECO:0007669"/>
    <property type="project" value="TreeGrafter"/>
</dbReference>
<dbReference type="GO" id="GO:0070034">
    <property type="term" value="F:telomerase RNA binding"/>
    <property type="evidence" value="ECO:0007669"/>
    <property type="project" value="TreeGrafter"/>
</dbReference>
<dbReference type="SMART" id="SM00670">
    <property type="entry name" value="PINc"/>
    <property type="match status" value="1"/>
</dbReference>
<evidence type="ECO:0000313" key="3">
    <source>
        <dbReference type="Proteomes" id="UP000050640"/>
    </source>
</evidence>
<feature type="domain" description="PIN" evidence="2">
    <location>
        <begin position="453"/>
        <end position="623"/>
    </location>
</feature>
<dbReference type="GO" id="GO:0000184">
    <property type="term" value="P:nuclear-transcribed mRNA catabolic process, nonsense-mediated decay"/>
    <property type="evidence" value="ECO:0007669"/>
    <property type="project" value="UniProtKB-KW"/>
</dbReference>
<dbReference type="AlphaFoldDB" id="A0A0R3RGL6"/>
<dbReference type="PANTHER" id="PTHR15696">
    <property type="entry name" value="SMG-7 SUPPRESSOR WITH MORPHOLOGICAL EFFECT ON GENITALIA PROTEIN 7"/>
    <property type="match status" value="1"/>
</dbReference>
<dbReference type="Pfam" id="PF13638">
    <property type="entry name" value="PIN_4"/>
    <property type="match status" value="1"/>
</dbReference>
<dbReference type="Proteomes" id="UP000050640">
    <property type="component" value="Unplaced"/>
</dbReference>
<sequence>LQSKWIDVIFYYVRALAARYPFETARQSLFTTFNHVQKKVSEFEIELNARIGDSASREAEVAAARADRPQEIWIAQDGKLSSGDYANIADHRAIHALRSVSTVELFRRAVPYLLHTSGLLITKIGMEEYDNISERALFQLSQLISRDECPLSSLHLIQLCILFLYAVHSLTLKNSEPDTCSLQQQQAVQMVLSLFGVILRPLHDQLPDLSDFLNGSVRLPSKMRRVLPAVFVISEWLSMPSVNRLYRSMPSLESIETSLIQIDTWKLFADVANTLVDAESKGILSRTIAHSDGKGKLEGCIETVLPEAVFLASFIDVFTVLPKSLRMSPLANVDLCNNPTLLALHARLSSLLSTAEYLDGSELPCFGFDEHLRCFAATRCTSPTIVQNMETKECSVDFDQQFDNSEFEHEATEQDLSHFSDECKHYRQTVRENQKLLEREMKGNRMIIEVRPNYLVPDTNTFIDHLISIKKIVESHRFTVLVPTTVFSELESLSRLSSSSKSTVGGQEDFQDRWVSERAKEALAYLEDLIGRQVPQVYTITSKGNLLTSLMFVTEETCGSGELKAVNDDFILSSCVNFAKTRSKPPGNVATTQSASMYTMDAEQPTRLYRSVVLLTEDRALNIKAVCENIPCRTIPSFMKWAALK</sequence>
<dbReference type="CDD" id="cd09885">
    <property type="entry name" value="PIN_Smg6-like"/>
    <property type="match status" value="1"/>
</dbReference>
<dbReference type="InterPro" id="IPR045153">
    <property type="entry name" value="Est1/Ebs1-like"/>
</dbReference>
<dbReference type="Pfam" id="PF10373">
    <property type="entry name" value="EST1_DNA_bind"/>
    <property type="match status" value="1"/>
</dbReference>
<dbReference type="InterPro" id="IPR011990">
    <property type="entry name" value="TPR-like_helical_dom_sf"/>
</dbReference>
<dbReference type="PANTHER" id="PTHR15696:SF0">
    <property type="entry name" value="TELOMERASE-BINDING PROTEIN EST1A"/>
    <property type="match status" value="1"/>
</dbReference>
<name>A0A0R3RGL6_9BILA</name>
<dbReference type="InterPro" id="IPR002716">
    <property type="entry name" value="PIN_dom"/>
</dbReference>
<keyword evidence="1" id="KW-0866">Nonsense-mediated mRNA decay</keyword>
<proteinExistence type="predicted"/>
<dbReference type="Gene3D" id="3.40.50.1010">
    <property type="entry name" value="5'-nuclease"/>
    <property type="match status" value="1"/>
</dbReference>
<dbReference type="SUPFAM" id="SSF48452">
    <property type="entry name" value="TPR-like"/>
    <property type="match status" value="1"/>
</dbReference>
<dbReference type="WBParaSite" id="EEL_0000055401-mRNA-1">
    <property type="protein sequence ID" value="EEL_0000055401-mRNA-1"/>
    <property type="gene ID" value="EEL_0000055401"/>
</dbReference>
<evidence type="ECO:0000259" key="2">
    <source>
        <dbReference type="SMART" id="SM00670"/>
    </source>
</evidence>
<accession>A0A0R3RGL6</accession>
<evidence type="ECO:0000313" key="4">
    <source>
        <dbReference type="WBParaSite" id="EEL_0000055401-mRNA-1"/>
    </source>
</evidence>
<reference evidence="4" key="1">
    <citation type="submission" date="2017-02" db="UniProtKB">
        <authorList>
            <consortium name="WormBaseParasite"/>
        </authorList>
    </citation>
    <scope>IDENTIFICATION</scope>
</reference>
<dbReference type="InterPro" id="IPR029060">
    <property type="entry name" value="PIN-like_dom_sf"/>
</dbReference>
<dbReference type="GO" id="GO:0042162">
    <property type="term" value="F:telomeric DNA binding"/>
    <property type="evidence" value="ECO:0007669"/>
    <property type="project" value="TreeGrafter"/>
</dbReference>
<evidence type="ECO:0000256" key="1">
    <source>
        <dbReference type="ARBA" id="ARBA00023161"/>
    </source>
</evidence>
<organism evidence="3 4">
    <name type="scientific">Elaeophora elaphi</name>
    <dbReference type="NCBI Taxonomy" id="1147741"/>
    <lineage>
        <taxon>Eukaryota</taxon>
        <taxon>Metazoa</taxon>
        <taxon>Ecdysozoa</taxon>
        <taxon>Nematoda</taxon>
        <taxon>Chromadorea</taxon>
        <taxon>Rhabditida</taxon>
        <taxon>Spirurina</taxon>
        <taxon>Spiruromorpha</taxon>
        <taxon>Filarioidea</taxon>
        <taxon>Onchocercidae</taxon>
        <taxon>Elaeophora</taxon>
    </lineage>
</organism>